<dbReference type="STRING" id="1404245.CGLY_05750"/>
<evidence type="ECO:0000256" key="2">
    <source>
        <dbReference type="ARBA" id="ARBA00023125"/>
    </source>
</evidence>
<proteinExistence type="predicted"/>
<dbReference type="InterPro" id="IPR009057">
    <property type="entry name" value="Homeodomain-like_sf"/>
</dbReference>
<keyword evidence="1" id="KW-0805">Transcription regulation</keyword>
<feature type="domain" description="HTH tetR-type" evidence="5">
    <location>
        <begin position="18"/>
        <end position="78"/>
    </location>
</feature>
<dbReference type="SUPFAM" id="SSF46689">
    <property type="entry name" value="Homeodomain-like"/>
    <property type="match status" value="1"/>
</dbReference>
<dbReference type="RefSeq" id="WP_052539746.1">
    <property type="nucleotide sequence ID" value="NZ_CP006842.1"/>
</dbReference>
<keyword evidence="7" id="KW-1185">Reference proteome</keyword>
<dbReference type="Gene3D" id="1.10.10.60">
    <property type="entry name" value="Homeodomain-like"/>
    <property type="match status" value="1"/>
</dbReference>
<gene>
    <name evidence="6" type="ORF">CGLY_05750</name>
</gene>
<dbReference type="InterPro" id="IPR036271">
    <property type="entry name" value="Tet_transcr_reg_TetR-rel_C_sf"/>
</dbReference>
<dbReference type="Pfam" id="PF00440">
    <property type="entry name" value="TetR_N"/>
    <property type="match status" value="1"/>
</dbReference>
<dbReference type="Gene3D" id="1.10.357.10">
    <property type="entry name" value="Tetracycline Repressor, domain 2"/>
    <property type="match status" value="1"/>
</dbReference>
<dbReference type="InterPro" id="IPR050109">
    <property type="entry name" value="HTH-type_TetR-like_transc_reg"/>
</dbReference>
<dbReference type="KEGG" id="cgy:CGLY_05750"/>
<accession>X5DKF8</accession>
<dbReference type="HOGENOM" id="CLU_069356_25_6_11"/>
<evidence type="ECO:0000313" key="6">
    <source>
        <dbReference type="EMBL" id="AHW63598.1"/>
    </source>
</evidence>
<dbReference type="Pfam" id="PF16859">
    <property type="entry name" value="TetR_C_11"/>
    <property type="match status" value="1"/>
</dbReference>
<keyword evidence="3" id="KW-0804">Transcription</keyword>
<name>X5DKF8_9CORY</name>
<dbReference type="InterPro" id="IPR001647">
    <property type="entry name" value="HTH_TetR"/>
</dbReference>
<evidence type="ECO:0000256" key="4">
    <source>
        <dbReference type="PROSITE-ProRule" id="PRU00335"/>
    </source>
</evidence>
<dbReference type="EMBL" id="CP006842">
    <property type="protein sequence ID" value="AHW63598.1"/>
    <property type="molecule type" value="Genomic_DNA"/>
</dbReference>
<dbReference type="AlphaFoldDB" id="X5DKF8"/>
<dbReference type="PRINTS" id="PR00455">
    <property type="entry name" value="HTHTETR"/>
</dbReference>
<dbReference type="PANTHER" id="PTHR30055">
    <property type="entry name" value="HTH-TYPE TRANSCRIPTIONAL REGULATOR RUTR"/>
    <property type="match status" value="1"/>
</dbReference>
<organism evidence="6 7">
    <name type="scientific">Corynebacterium glyciniphilum AJ 3170</name>
    <dbReference type="NCBI Taxonomy" id="1404245"/>
    <lineage>
        <taxon>Bacteria</taxon>
        <taxon>Bacillati</taxon>
        <taxon>Actinomycetota</taxon>
        <taxon>Actinomycetes</taxon>
        <taxon>Mycobacteriales</taxon>
        <taxon>Corynebacteriaceae</taxon>
        <taxon>Corynebacterium</taxon>
    </lineage>
</organism>
<feature type="DNA-binding region" description="H-T-H motif" evidence="4">
    <location>
        <begin position="41"/>
        <end position="60"/>
    </location>
</feature>
<evidence type="ECO:0000256" key="1">
    <source>
        <dbReference type="ARBA" id="ARBA00023015"/>
    </source>
</evidence>
<evidence type="ECO:0000259" key="5">
    <source>
        <dbReference type="PROSITE" id="PS50977"/>
    </source>
</evidence>
<dbReference type="GO" id="GO:0003700">
    <property type="term" value="F:DNA-binding transcription factor activity"/>
    <property type="evidence" value="ECO:0007669"/>
    <property type="project" value="TreeGrafter"/>
</dbReference>
<reference evidence="6 7" key="1">
    <citation type="journal article" date="2015" name="Int. J. Syst. Evol. Microbiol.">
        <title>Revisiting Corynebacterium glyciniphilum (ex Kubota et al., 1972) sp. nov., nom. rev., isolated from putrefied banana.</title>
        <authorList>
            <person name="Al-Dilaimi A."/>
            <person name="Bednarz H."/>
            <person name="Lomker A."/>
            <person name="Niehaus K."/>
            <person name="Kalinowski J."/>
            <person name="Ruckert C."/>
        </authorList>
    </citation>
    <scope>NUCLEOTIDE SEQUENCE [LARGE SCALE GENOMIC DNA]</scope>
    <source>
        <strain evidence="6">AJ 3170</strain>
    </source>
</reference>
<keyword evidence="2 4" id="KW-0238">DNA-binding</keyword>
<dbReference type="GO" id="GO:0000976">
    <property type="term" value="F:transcription cis-regulatory region binding"/>
    <property type="evidence" value="ECO:0007669"/>
    <property type="project" value="TreeGrafter"/>
</dbReference>
<sequence length="211" mass="22020">MAATDDHPGSTRGRPVNTKLTPAIMEAVLALLAENGYAALTTAAVAKRAGVSTATLYRRWPSKRDLLLAAAAQIAETENADIDTGTTEGDLVELLAHKRRVLSGAVGATLVALVGEAAHDPELAAIVRHSVLEPTRDHLAAVLKRAEERDERRAGDASSAAHLIIGAILARAAFMGSDDATEILRDEDVSLLVQAITGAPSHGLPHAVPGR</sequence>
<dbReference type="PANTHER" id="PTHR30055:SF148">
    <property type="entry name" value="TETR-FAMILY TRANSCRIPTIONAL REGULATOR"/>
    <property type="match status" value="1"/>
</dbReference>
<dbReference type="InterPro" id="IPR011075">
    <property type="entry name" value="TetR_C"/>
</dbReference>
<evidence type="ECO:0000313" key="7">
    <source>
        <dbReference type="Proteomes" id="UP000023703"/>
    </source>
</evidence>
<dbReference type="PROSITE" id="PS50977">
    <property type="entry name" value="HTH_TETR_2"/>
    <property type="match status" value="1"/>
</dbReference>
<dbReference type="Proteomes" id="UP000023703">
    <property type="component" value="Chromosome"/>
</dbReference>
<dbReference type="PROSITE" id="PS01081">
    <property type="entry name" value="HTH_TETR_1"/>
    <property type="match status" value="1"/>
</dbReference>
<dbReference type="eggNOG" id="COG1309">
    <property type="taxonomic scope" value="Bacteria"/>
</dbReference>
<evidence type="ECO:0000256" key="3">
    <source>
        <dbReference type="ARBA" id="ARBA00023163"/>
    </source>
</evidence>
<dbReference type="SUPFAM" id="SSF48498">
    <property type="entry name" value="Tetracyclin repressor-like, C-terminal domain"/>
    <property type="match status" value="1"/>
</dbReference>
<protein>
    <submittedName>
        <fullName evidence="6">Transcriptional regulator, TetR-family</fullName>
    </submittedName>
</protein>
<dbReference type="InterPro" id="IPR023772">
    <property type="entry name" value="DNA-bd_HTH_TetR-type_CS"/>
</dbReference>